<proteinExistence type="predicted"/>
<keyword evidence="3" id="KW-1185">Reference proteome</keyword>
<accession>A0A3M0A625</accession>
<evidence type="ECO:0000256" key="1">
    <source>
        <dbReference type="SAM" id="SignalP"/>
    </source>
</evidence>
<comment type="caution">
    <text evidence="2">The sequence shown here is derived from an EMBL/GenBank/DDBJ whole genome shotgun (WGS) entry which is preliminary data.</text>
</comment>
<feature type="chain" id="PRO_5018185018" evidence="1">
    <location>
        <begin position="24"/>
        <end position="116"/>
    </location>
</feature>
<evidence type="ECO:0000313" key="3">
    <source>
        <dbReference type="Proteomes" id="UP000267187"/>
    </source>
</evidence>
<organism evidence="2 3">
    <name type="scientific">Umboniibacter marinipuniceus</name>
    <dbReference type="NCBI Taxonomy" id="569599"/>
    <lineage>
        <taxon>Bacteria</taxon>
        <taxon>Pseudomonadati</taxon>
        <taxon>Pseudomonadota</taxon>
        <taxon>Gammaproteobacteria</taxon>
        <taxon>Cellvibrionales</taxon>
        <taxon>Cellvibrionaceae</taxon>
        <taxon>Umboniibacter</taxon>
    </lineage>
</organism>
<sequence length="116" mass="12967">MLYPKSIATLGLLIILAGCSGMSQPSSQPDREPISVEEALSLIEERCAIDPSDVLKVTIRGGRDDDSLFKRFRCDRFESEIQTVESLIQSFDGIQRVRLENHRNVLLDVSITMPST</sequence>
<feature type="signal peptide" evidence="1">
    <location>
        <begin position="1"/>
        <end position="23"/>
    </location>
</feature>
<dbReference type="AlphaFoldDB" id="A0A3M0A625"/>
<evidence type="ECO:0000313" key="2">
    <source>
        <dbReference type="EMBL" id="RMA78969.1"/>
    </source>
</evidence>
<gene>
    <name evidence="2" type="ORF">DFR27_2310</name>
</gene>
<keyword evidence="1" id="KW-0732">Signal</keyword>
<name>A0A3M0A625_9GAMM</name>
<dbReference type="EMBL" id="REFJ01000005">
    <property type="protein sequence ID" value="RMA78969.1"/>
    <property type="molecule type" value="Genomic_DNA"/>
</dbReference>
<dbReference type="Proteomes" id="UP000267187">
    <property type="component" value="Unassembled WGS sequence"/>
</dbReference>
<reference evidence="2 3" key="1">
    <citation type="submission" date="2018-10" db="EMBL/GenBank/DDBJ databases">
        <title>Genomic Encyclopedia of Type Strains, Phase IV (KMG-IV): sequencing the most valuable type-strain genomes for metagenomic binning, comparative biology and taxonomic classification.</title>
        <authorList>
            <person name="Goeker M."/>
        </authorList>
    </citation>
    <scope>NUCLEOTIDE SEQUENCE [LARGE SCALE GENOMIC DNA]</scope>
    <source>
        <strain evidence="2 3">DSM 25080</strain>
    </source>
</reference>
<dbReference type="PROSITE" id="PS51257">
    <property type="entry name" value="PROKAR_LIPOPROTEIN"/>
    <property type="match status" value="1"/>
</dbReference>
<protein>
    <submittedName>
        <fullName evidence="2">Uncharacterized protein</fullName>
    </submittedName>
</protein>